<dbReference type="EMBL" id="JAEHFW010000002">
    <property type="protein sequence ID" value="MBK0379999.1"/>
    <property type="molecule type" value="Genomic_DNA"/>
</dbReference>
<dbReference type="Pfam" id="PF14109">
    <property type="entry name" value="GldH_lipo"/>
    <property type="match status" value="1"/>
</dbReference>
<dbReference type="AlphaFoldDB" id="A0A934PSH9"/>
<name>A0A934PSH9_9SPHI</name>
<dbReference type="InterPro" id="IPR020018">
    <property type="entry name" value="Motility-assoc_lipoprot_GldH"/>
</dbReference>
<keyword evidence="2" id="KW-1185">Reference proteome</keyword>
<dbReference type="Proteomes" id="UP000613193">
    <property type="component" value="Unassembled WGS sequence"/>
</dbReference>
<proteinExistence type="predicted"/>
<reference evidence="1" key="1">
    <citation type="submission" date="2020-12" db="EMBL/GenBank/DDBJ databases">
        <title>Bacterial novel species Mucilaginibacter sp. SD-g isolated from soil.</title>
        <authorList>
            <person name="Jung H.-Y."/>
        </authorList>
    </citation>
    <scope>NUCLEOTIDE SEQUENCE</scope>
    <source>
        <strain evidence="1">SD-g</strain>
    </source>
</reference>
<evidence type="ECO:0000313" key="2">
    <source>
        <dbReference type="Proteomes" id="UP000613193"/>
    </source>
</evidence>
<dbReference type="NCBIfam" id="TIGR03511">
    <property type="entry name" value="GldH_lipo"/>
    <property type="match status" value="1"/>
</dbReference>
<keyword evidence="1" id="KW-0449">Lipoprotein</keyword>
<gene>
    <name evidence="1" type="ORF">I5M19_11810</name>
</gene>
<accession>A0A934PSH9</accession>
<evidence type="ECO:0000313" key="1">
    <source>
        <dbReference type="EMBL" id="MBK0379999.1"/>
    </source>
</evidence>
<protein>
    <submittedName>
        <fullName evidence="1">Gliding motility lipoprotein GldH</fullName>
    </submittedName>
</protein>
<sequence>MYRFKSIWIIVIIVLVQSCTDPLSVFDQNKPVPNHNWAYVNRVRYNVKIDDPSIPYNIYFNLRVTGGYKYSNIFVLFFESGVNNSTVKTRHEFKLASPDGEWLGSGSGNLYSYQLPLLIGHKFPATGVYHFEVEQNMRDNPLHEVSDIGLRVEKMK</sequence>
<dbReference type="PROSITE" id="PS51257">
    <property type="entry name" value="PROKAR_LIPOPROTEIN"/>
    <property type="match status" value="1"/>
</dbReference>
<organism evidence="1 2">
    <name type="scientific">Mucilaginibacter segetis</name>
    <dbReference type="NCBI Taxonomy" id="2793071"/>
    <lineage>
        <taxon>Bacteria</taxon>
        <taxon>Pseudomonadati</taxon>
        <taxon>Bacteroidota</taxon>
        <taxon>Sphingobacteriia</taxon>
        <taxon>Sphingobacteriales</taxon>
        <taxon>Sphingobacteriaceae</taxon>
        <taxon>Mucilaginibacter</taxon>
    </lineage>
</organism>
<comment type="caution">
    <text evidence="1">The sequence shown here is derived from an EMBL/GenBank/DDBJ whole genome shotgun (WGS) entry which is preliminary data.</text>
</comment>
<dbReference type="RefSeq" id="WP_200066534.1">
    <property type="nucleotide sequence ID" value="NZ_JAEHFW010000002.1"/>
</dbReference>